<evidence type="ECO:0000256" key="4">
    <source>
        <dbReference type="ARBA" id="ARBA00022481"/>
    </source>
</evidence>
<evidence type="ECO:0000313" key="14">
    <source>
        <dbReference type="Proteomes" id="UP000574369"/>
    </source>
</evidence>
<sequence length="194" mass="21025">MPALHARPRAPRSHAPRLTRGFTLTEALVVMLLLALLLAFALPAGQRWLERQRLWHAAETVLADLYLARSEAMHGSRNVLLRLLTTSAGSCYVVYSGPVNSCQCALTGPSICQTGGQALKTAQWPRQAGWPMLTSNVASMLFSSRLGTVALAATFRVTTEGIGEVRHVVGITGRTRSCAVDRAFKRWPACEGVV</sequence>
<evidence type="ECO:0000256" key="1">
    <source>
        <dbReference type="ARBA" id="ARBA00004377"/>
    </source>
</evidence>
<comment type="similarity">
    <text evidence="9">Belongs to the GSP H family.</text>
</comment>
<keyword evidence="5" id="KW-0997">Cell inner membrane</keyword>
<evidence type="ECO:0000256" key="2">
    <source>
        <dbReference type="ARBA" id="ARBA00021549"/>
    </source>
</evidence>
<gene>
    <name evidence="13" type="ORF">FHS28_000364</name>
</gene>
<evidence type="ECO:0000259" key="12">
    <source>
        <dbReference type="Pfam" id="PF12019"/>
    </source>
</evidence>
<proteinExistence type="inferred from homology"/>
<dbReference type="InterPro" id="IPR022346">
    <property type="entry name" value="T2SS_GspH"/>
</dbReference>
<feature type="domain" description="General secretion pathway GspH" evidence="12">
    <location>
        <begin position="57"/>
        <end position="168"/>
    </location>
</feature>
<evidence type="ECO:0000256" key="3">
    <source>
        <dbReference type="ARBA" id="ARBA00022475"/>
    </source>
</evidence>
<evidence type="ECO:0000256" key="8">
    <source>
        <dbReference type="ARBA" id="ARBA00023136"/>
    </source>
</evidence>
<dbReference type="Gene3D" id="3.30.700.10">
    <property type="entry name" value="Glycoprotein, Type 4 Pilin"/>
    <property type="match status" value="1"/>
</dbReference>
<evidence type="ECO:0000256" key="10">
    <source>
        <dbReference type="ARBA" id="ARBA00030775"/>
    </source>
</evidence>
<evidence type="ECO:0000256" key="6">
    <source>
        <dbReference type="ARBA" id="ARBA00022692"/>
    </source>
</evidence>
<dbReference type="InterPro" id="IPR012902">
    <property type="entry name" value="N_methyl_site"/>
</dbReference>
<evidence type="ECO:0000256" key="9">
    <source>
        <dbReference type="ARBA" id="ARBA00025772"/>
    </source>
</evidence>
<keyword evidence="8 11" id="KW-0472">Membrane</keyword>
<keyword evidence="4" id="KW-0488">Methylation</keyword>
<name>A0ABR6GLL6_9BURK</name>
<accession>A0ABR6GLL6</accession>
<feature type="transmembrane region" description="Helical" evidence="11">
    <location>
        <begin position="21"/>
        <end position="42"/>
    </location>
</feature>
<dbReference type="RefSeq" id="WP_088449352.1">
    <property type="nucleotide sequence ID" value="NZ_JACHXO010000001.1"/>
</dbReference>
<comment type="subcellular location">
    <subcellularLocation>
        <location evidence="1">Cell inner membrane</location>
        <topology evidence="1">Single-pass membrane protein</topology>
    </subcellularLocation>
</comment>
<organism evidence="13 14">
    <name type="scientific">Roseateles terrae</name>
    <dbReference type="NCBI Taxonomy" id="431060"/>
    <lineage>
        <taxon>Bacteria</taxon>
        <taxon>Pseudomonadati</taxon>
        <taxon>Pseudomonadota</taxon>
        <taxon>Betaproteobacteria</taxon>
        <taxon>Burkholderiales</taxon>
        <taxon>Sphaerotilaceae</taxon>
        <taxon>Roseateles</taxon>
    </lineage>
</organism>
<evidence type="ECO:0000256" key="5">
    <source>
        <dbReference type="ARBA" id="ARBA00022519"/>
    </source>
</evidence>
<dbReference type="Pfam" id="PF07963">
    <property type="entry name" value="N_methyl"/>
    <property type="match status" value="1"/>
</dbReference>
<dbReference type="EMBL" id="JACHXO010000001">
    <property type="protein sequence ID" value="MBB3192999.1"/>
    <property type="molecule type" value="Genomic_DNA"/>
</dbReference>
<keyword evidence="14" id="KW-1185">Reference proteome</keyword>
<keyword evidence="3" id="KW-1003">Cell membrane</keyword>
<dbReference type="SUPFAM" id="SSF54523">
    <property type="entry name" value="Pili subunits"/>
    <property type="match status" value="1"/>
</dbReference>
<evidence type="ECO:0000256" key="7">
    <source>
        <dbReference type="ARBA" id="ARBA00022989"/>
    </source>
</evidence>
<evidence type="ECO:0000313" key="13">
    <source>
        <dbReference type="EMBL" id="MBB3192999.1"/>
    </source>
</evidence>
<dbReference type="Proteomes" id="UP000574369">
    <property type="component" value="Unassembled WGS sequence"/>
</dbReference>
<protein>
    <recommendedName>
        <fullName evidence="2">Type II secretion system protein H</fullName>
    </recommendedName>
    <alternativeName>
        <fullName evidence="10">General secretion pathway protein H</fullName>
    </alternativeName>
</protein>
<dbReference type="InterPro" id="IPR045584">
    <property type="entry name" value="Pilin-like"/>
</dbReference>
<comment type="caution">
    <text evidence="13">The sequence shown here is derived from an EMBL/GenBank/DDBJ whole genome shotgun (WGS) entry which is preliminary data.</text>
</comment>
<dbReference type="Pfam" id="PF12019">
    <property type="entry name" value="GspH"/>
    <property type="match status" value="1"/>
</dbReference>
<keyword evidence="7 11" id="KW-1133">Transmembrane helix</keyword>
<evidence type="ECO:0000256" key="11">
    <source>
        <dbReference type="SAM" id="Phobius"/>
    </source>
</evidence>
<reference evidence="13 14" key="1">
    <citation type="submission" date="2020-08" db="EMBL/GenBank/DDBJ databases">
        <title>Genomic Encyclopedia of Type Strains, Phase III (KMG-III): the genomes of soil and plant-associated and newly described type strains.</title>
        <authorList>
            <person name="Whitman W."/>
        </authorList>
    </citation>
    <scope>NUCLEOTIDE SEQUENCE [LARGE SCALE GENOMIC DNA]</scope>
    <source>
        <strain evidence="13 14">CECT 7247</strain>
    </source>
</reference>
<dbReference type="NCBIfam" id="TIGR02532">
    <property type="entry name" value="IV_pilin_GFxxxE"/>
    <property type="match status" value="1"/>
</dbReference>
<keyword evidence="6 11" id="KW-0812">Transmembrane</keyword>